<reference evidence="1 2" key="1">
    <citation type="submission" date="2013-10" db="EMBL/GenBank/DDBJ databases">
        <title>Salinisphaera japonica YTM-1 Genome Sequencing.</title>
        <authorList>
            <person name="Lai Q."/>
            <person name="Li C."/>
            <person name="Shao Z."/>
        </authorList>
    </citation>
    <scope>NUCLEOTIDE SEQUENCE [LARGE SCALE GENOMIC DNA]</scope>
    <source>
        <strain evidence="1 2">YTM-1</strain>
    </source>
</reference>
<sequence>MALLGRAVRWIVRYKVPAMAPTPRHVLRDDLLIGHGSQRSCYVHPADRQRCIKVPKHPAHPEAQQANLVDSHYARSLDRRGVSHAHRARIYGWAPTTQADGLVVERICNDDGTPAIKLQHALKYGIVQRDEAEALLGELRHWVLTNHIAVHDLSPGNLLVKQTSAGNTLVLIDGIGGQKIKLKFLLYLYSPRFARAITRRRWPAFEKKIQARLDRVTPVQPSQNLDE</sequence>
<name>A0A423PJA8_9GAMM</name>
<gene>
    <name evidence="1" type="ORF">SAJA_12830</name>
</gene>
<protein>
    <recommendedName>
        <fullName evidence="3">PhoP regulatory network protein YrbL</fullName>
    </recommendedName>
</protein>
<dbReference type="AlphaFoldDB" id="A0A423PJA8"/>
<accession>A0A423PJA8</accession>
<dbReference type="InParanoid" id="A0A423PJA8"/>
<proteinExistence type="predicted"/>
<dbReference type="Proteomes" id="UP000285310">
    <property type="component" value="Unassembled WGS sequence"/>
</dbReference>
<organism evidence="1 2">
    <name type="scientific">Salinisphaera japonica YTM-1</name>
    <dbReference type="NCBI Taxonomy" id="1209778"/>
    <lineage>
        <taxon>Bacteria</taxon>
        <taxon>Pseudomonadati</taxon>
        <taxon>Pseudomonadota</taxon>
        <taxon>Gammaproteobacteria</taxon>
        <taxon>Salinisphaerales</taxon>
        <taxon>Salinisphaeraceae</taxon>
        <taxon>Salinisphaera</taxon>
    </lineage>
</organism>
<comment type="caution">
    <text evidence="1">The sequence shown here is derived from an EMBL/GenBank/DDBJ whole genome shotgun (WGS) entry which is preliminary data.</text>
</comment>
<evidence type="ECO:0008006" key="3">
    <source>
        <dbReference type="Google" id="ProtNLM"/>
    </source>
</evidence>
<keyword evidence="2" id="KW-1185">Reference proteome</keyword>
<dbReference type="InterPro" id="IPR019647">
    <property type="entry name" value="PhoP_reg_network_YrbL"/>
</dbReference>
<dbReference type="EMBL" id="AYKG01000045">
    <property type="protein sequence ID" value="ROO25679.1"/>
    <property type="molecule type" value="Genomic_DNA"/>
</dbReference>
<dbReference type="RefSeq" id="WP_184999878.1">
    <property type="nucleotide sequence ID" value="NZ_AYKG01000045.1"/>
</dbReference>
<dbReference type="Pfam" id="PF10707">
    <property type="entry name" value="YrbL-PhoP_reg"/>
    <property type="match status" value="1"/>
</dbReference>
<evidence type="ECO:0000313" key="2">
    <source>
        <dbReference type="Proteomes" id="UP000285310"/>
    </source>
</evidence>
<evidence type="ECO:0000313" key="1">
    <source>
        <dbReference type="EMBL" id="ROO25679.1"/>
    </source>
</evidence>
<dbReference type="FunCoup" id="A0A423PJA8">
    <property type="interactions" value="3"/>
</dbReference>